<protein>
    <recommendedName>
        <fullName evidence="6">Outer membrane protein beta-barrel domain-containing protein</fullName>
    </recommendedName>
</protein>
<comment type="subcellular location">
    <subcellularLocation>
        <location evidence="1">Membrane</location>
    </subcellularLocation>
</comment>
<accession>A0A2T7GBD8</accession>
<evidence type="ECO:0000259" key="6">
    <source>
        <dbReference type="Pfam" id="PF13505"/>
    </source>
</evidence>
<gene>
    <name evidence="7" type="ORF">DC366_01905</name>
</gene>
<evidence type="ECO:0000313" key="7">
    <source>
        <dbReference type="EMBL" id="PVA11731.1"/>
    </source>
</evidence>
<name>A0A2T7GBD8_9RHOB</name>
<keyword evidence="8" id="KW-1185">Reference proteome</keyword>
<feature type="signal peptide" evidence="5">
    <location>
        <begin position="1"/>
        <end position="23"/>
    </location>
</feature>
<evidence type="ECO:0000256" key="3">
    <source>
        <dbReference type="ARBA" id="ARBA00023136"/>
    </source>
</evidence>
<evidence type="ECO:0000313" key="8">
    <source>
        <dbReference type="Proteomes" id="UP000244446"/>
    </source>
</evidence>
<dbReference type="InterPro" id="IPR027385">
    <property type="entry name" value="Beta-barrel_OMP"/>
</dbReference>
<dbReference type="GO" id="GO:0016020">
    <property type="term" value="C:membrane"/>
    <property type="evidence" value="ECO:0007669"/>
    <property type="project" value="UniProtKB-SubCell"/>
</dbReference>
<evidence type="ECO:0000256" key="5">
    <source>
        <dbReference type="SAM" id="SignalP"/>
    </source>
</evidence>
<dbReference type="Pfam" id="PF13505">
    <property type="entry name" value="OMP_b-brl"/>
    <property type="match status" value="1"/>
</dbReference>
<evidence type="ECO:0000256" key="2">
    <source>
        <dbReference type="ARBA" id="ARBA00022729"/>
    </source>
</evidence>
<reference evidence="7 8" key="1">
    <citation type="submission" date="2018-04" db="EMBL/GenBank/DDBJ databases">
        <title>Pelagivirga bohaiensis gen. nov., sp. nov., a bacterium isolated from the Bohai Sea.</title>
        <authorList>
            <person name="Ji X."/>
        </authorList>
    </citation>
    <scope>NUCLEOTIDE SEQUENCE [LARGE SCALE GENOMIC DNA]</scope>
    <source>
        <strain evidence="7 8">BH-SD19</strain>
    </source>
</reference>
<feature type="domain" description="Outer membrane protein beta-barrel" evidence="6">
    <location>
        <begin position="29"/>
        <end position="203"/>
    </location>
</feature>
<comment type="caution">
    <text evidence="7">The sequence shown here is derived from an EMBL/GenBank/DDBJ whole genome shotgun (WGS) entry which is preliminary data.</text>
</comment>
<dbReference type="InterPro" id="IPR011250">
    <property type="entry name" value="OMP/PagP_B-barrel"/>
</dbReference>
<organism evidence="7 8">
    <name type="scientific">Pelagivirga sediminicola</name>
    <dbReference type="NCBI Taxonomy" id="2170575"/>
    <lineage>
        <taxon>Bacteria</taxon>
        <taxon>Pseudomonadati</taxon>
        <taxon>Pseudomonadota</taxon>
        <taxon>Alphaproteobacteria</taxon>
        <taxon>Rhodobacterales</taxon>
        <taxon>Paracoccaceae</taxon>
        <taxon>Pelagivirga</taxon>
    </lineage>
</organism>
<evidence type="ECO:0000256" key="4">
    <source>
        <dbReference type="ARBA" id="ARBA00038306"/>
    </source>
</evidence>
<dbReference type="AlphaFoldDB" id="A0A2T7GBD8"/>
<dbReference type="PANTHER" id="PTHR34001">
    <property type="entry name" value="BLL7405 PROTEIN"/>
    <property type="match status" value="1"/>
</dbReference>
<dbReference type="Gene3D" id="2.40.160.20">
    <property type="match status" value="1"/>
</dbReference>
<keyword evidence="2 5" id="KW-0732">Signal</keyword>
<proteinExistence type="inferred from homology"/>
<dbReference type="SUPFAM" id="SSF56925">
    <property type="entry name" value="OMPA-like"/>
    <property type="match status" value="1"/>
</dbReference>
<dbReference type="RefSeq" id="WP_108690475.1">
    <property type="nucleotide sequence ID" value="NZ_QCYH01000001.1"/>
</dbReference>
<keyword evidence="3" id="KW-0472">Membrane</keyword>
<evidence type="ECO:0000256" key="1">
    <source>
        <dbReference type="ARBA" id="ARBA00004370"/>
    </source>
</evidence>
<dbReference type="OrthoDB" id="268975at2"/>
<comment type="similarity">
    <text evidence="4">Belongs to the Omp25/RopB family.</text>
</comment>
<dbReference type="EMBL" id="QCYH01000001">
    <property type="protein sequence ID" value="PVA11731.1"/>
    <property type="molecule type" value="Genomic_DNA"/>
</dbReference>
<dbReference type="PANTHER" id="PTHR34001:SF3">
    <property type="entry name" value="BLL7405 PROTEIN"/>
    <property type="match status" value="1"/>
</dbReference>
<dbReference type="InterPro" id="IPR051692">
    <property type="entry name" value="OMP-like"/>
</dbReference>
<dbReference type="Proteomes" id="UP000244446">
    <property type="component" value="Unassembled WGS sequence"/>
</dbReference>
<sequence>MFIKNLGIIAGVAASLGASAALAGNVAPAPAPAPIIAPALVDWSGPFVGAQFGGGFADTDFRYRGATPNAADHDSDGLFGGIYGGYDFQSGANVFGVDLAYNFADITGSTECPNPTFTCSSELEDFGAIRGRYGRAFNDILIYGAAGYAFGDAKADAARAGAAPVFLDNSASVDGWTAALGVQKMLQSGWALRGEVAYYDLASSTGAIVADSGDPARSAWT</sequence>
<feature type="chain" id="PRO_5015607867" description="Outer membrane protein beta-barrel domain-containing protein" evidence="5">
    <location>
        <begin position="24"/>
        <end position="221"/>
    </location>
</feature>